<sequence>MSFLDRIFGKKKKETESLPQRIDFNRLPDVINEEYKKELDSLRAPIGEKYREINSSIKDIRDARQRLLEAEAMADANKRAEKLGESNRDNVIHNLDLVIEKIHVPSNKDPKDAFDFYEDSKTVLKQVLENTQRSMLYIKALYPREFENVGPGLAGLESRIDELYGLIKDEKEKIEIFDKFPEQIESIRRLEREIEEIQGRIIDLEEKYESAKQDVADIGSRMEELKESDEFENARNLENRIKELENEISSTDSDIRRLFTPMSKAISRVEKQDNKEIHVLSPENRRTLETIKNNPAAIGETELGSFLDMLEQRIKNRDLGLKEQMYDKILRQIEKLKETSVMADLLEQRENYLSEKKAVTYELNQLDVYRKMENIETQESQYSDSIGQILSRIEAERNHLQDIEDNLESSKHLLNSEIKTIFGQDAEIIYS</sequence>
<dbReference type="KEGG" id="mzi:HWN40_00140"/>
<dbReference type="Gene3D" id="1.10.287.1490">
    <property type="match status" value="1"/>
</dbReference>
<reference evidence="2 3" key="1">
    <citation type="submission" date="2020-06" db="EMBL/GenBank/DDBJ databases">
        <title>Methanolobus halotolerans sp. nov., isolated from a saline lake Tus in Siberia.</title>
        <authorList>
            <person name="Shen Y."/>
            <person name="Chen S.-C."/>
            <person name="Lai M.-C."/>
            <person name="Huang H.-H."/>
            <person name="Chiu H.-H."/>
            <person name="Tang S.-L."/>
            <person name="Rogozin D.Y."/>
            <person name="Degermendzhy A.G."/>
        </authorList>
    </citation>
    <scope>NUCLEOTIDE SEQUENCE [LARGE SCALE GENOMIC DNA]</scope>
    <source>
        <strain evidence="2 3">DSM 21339</strain>
    </source>
</reference>
<proteinExistence type="predicted"/>
<evidence type="ECO:0000313" key="3">
    <source>
        <dbReference type="Proteomes" id="UP000509594"/>
    </source>
</evidence>
<gene>
    <name evidence="2" type="ORF">HWN40_00140</name>
</gene>
<dbReference type="AlphaFoldDB" id="A0A7D5E7D0"/>
<feature type="coiled-coil region" evidence="1">
    <location>
        <begin position="153"/>
        <end position="254"/>
    </location>
</feature>
<dbReference type="OrthoDB" id="147896at2157"/>
<dbReference type="Proteomes" id="UP000509594">
    <property type="component" value="Chromosome"/>
</dbReference>
<dbReference type="EMBL" id="CP058215">
    <property type="protein sequence ID" value="QLC48797.1"/>
    <property type="molecule type" value="Genomic_DNA"/>
</dbReference>
<keyword evidence="3" id="KW-1185">Reference proteome</keyword>
<evidence type="ECO:0000313" key="2">
    <source>
        <dbReference type="EMBL" id="QLC48797.1"/>
    </source>
</evidence>
<protein>
    <submittedName>
        <fullName evidence="2">Uncharacterized protein</fullName>
    </submittedName>
</protein>
<accession>A0A7D5E7D0</accession>
<organism evidence="2 3">
    <name type="scientific">Methanolobus zinderi</name>
    <dbReference type="NCBI Taxonomy" id="536044"/>
    <lineage>
        <taxon>Archaea</taxon>
        <taxon>Methanobacteriati</taxon>
        <taxon>Methanobacteriota</taxon>
        <taxon>Stenosarchaea group</taxon>
        <taxon>Methanomicrobia</taxon>
        <taxon>Methanosarcinales</taxon>
        <taxon>Methanosarcinaceae</taxon>
        <taxon>Methanolobus</taxon>
    </lineage>
</organism>
<keyword evidence="1" id="KW-0175">Coiled coil</keyword>
<name>A0A7D5E7D0_9EURY</name>
<dbReference type="GeneID" id="55820037"/>
<evidence type="ECO:0000256" key="1">
    <source>
        <dbReference type="SAM" id="Coils"/>
    </source>
</evidence>
<dbReference type="RefSeq" id="WP_176963860.1">
    <property type="nucleotide sequence ID" value="NZ_CP058215.1"/>
</dbReference>